<dbReference type="Gene3D" id="1.20.120.1630">
    <property type="match status" value="1"/>
</dbReference>
<dbReference type="EMBL" id="VSSQ01049922">
    <property type="protein sequence ID" value="MPN03995.1"/>
    <property type="molecule type" value="Genomic_DNA"/>
</dbReference>
<evidence type="ECO:0000256" key="1">
    <source>
        <dbReference type="ARBA" id="ARBA00004141"/>
    </source>
</evidence>
<evidence type="ECO:0000256" key="4">
    <source>
        <dbReference type="ARBA" id="ARBA00023136"/>
    </source>
</evidence>
<organism evidence="6">
    <name type="scientific">bioreactor metagenome</name>
    <dbReference type="NCBI Taxonomy" id="1076179"/>
    <lineage>
        <taxon>unclassified sequences</taxon>
        <taxon>metagenomes</taxon>
        <taxon>ecological metagenomes</taxon>
    </lineage>
</organism>
<evidence type="ECO:0000256" key="5">
    <source>
        <dbReference type="SAM" id="Phobius"/>
    </source>
</evidence>
<dbReference type="Pfam" id="PF04140">
    <property type="entry name" value="ICMT"/>
    <property type="match status" value="1"/>
</dbReference>
<comment type="subcellular location">
    <subcellularLocation>
        <location evidence="1">Membrane</location>
        <topology evidence="1">Multi-pass membrane protein</topology>
    </subcellularLocation>
</comment>
<accession>A0A645EPP8</accession>
<sequence length="118" mass="13412">MHEFGIIFFVIGFALFCWALFENAYFSTVVRVQVNEGQNVCESGPYEFVRHPGYTGACLQSLGTGMILGSWWGLGVAIVAIALLVWRTRLEDAALIKELPGYNEFSHHVKYRLLPRLW</sequence>
<keyword evidence="2 5" id="KW-0812">Transmembrane</keyword>
<evidence type="ECO:0008006" key="7">
    <source>
        <dbReference type="Google" id="ProtNLM"/>
    </source>
</evidence>
<proteinExistence type="predicted"/>
<feature type="transmembrane region" description="Helical" evidence="5">
    <location>
        <begin position="7"/>
        <end position="26"/>
    </location>
</feature>
<evidence type="ECO:0000313" key="6">
    <source>
        <dbReference type="EMBL" id="MPN03995.1"/>
    </source>
</evidence>
<evidence type="ECO:0000256" key="2">
    <source>
        <dbReference type="ARBA" id="ARBA00022692"/>
    </source>
</evidence>
<gene>
    <name evidence="6" type="ORF">SDC9_151231</name>
</gene>
<dbReference type="GO" id="GO:0016020">
    <property type="term" value="C:membrane"/>
    <property type="evidence" value="ECO:0007669"/>
    <property type="project" value="UniProtKB-SubCell"/>
</dbReference>
<dbReference type="PANTHER" id="PTHR43847:SF1">
    <property type="entry name" value="BLL3993 PROTEIN"/>
    <property type="match status" value="1"/>
</dbReference>
<dbReference type="InterPro" id="IPR052527">
    <property type="entry name" value="Metal_cation-efflux_comp"/>
</dbReference>
<dbReference type="AlphaFoldDB" id="A0A645EPP8"/>
<comment type="caution">
    <text evidence="6">The sequence shown here is derived from an EMBL/GenBank/DDBJ whole genome shotgun (WGS) entry which is preliminary data.</text>
</comment>
<evidence type="ECO:0000256" key="3">
    <source>
        <dbReference type="ARBA" id="ARBA00022989"/>
    </source>
</evidence>
<keyword evidence="4 5" id="KW-0472">Membrane</keyword>
<dbReference type="PANTHER" id="PTHR43847">
    <property type="entry name" value="BLL3993 PROTEIN"/>
    <property type="match status" value="1"/>
</dbReference>
<reference evidence="6" key="1">
    <citation type="submission" date="2019-08" db="EMBL/GenBank/DDBJ databases">
        <authorList>
            <person name="Kucharzyk K."/>
            <person name="Murdoch R.W."/>
            <person name="Higgins S."/>
            <person name="Loffler F."/>
        </authorList>
    </citation>
    <scope>NUCLEOTIDE SEQUENCE</scope>
</reference>
<name>A0A645EPP8_9ZZZZ</name>
<dbReference type="InterPro" id="IPR007269">
    <property type="entry name" value="ICMT_MeTrfase"/>
</dbReference>
<feature type="transmembrane region" description="Helical" evidence="5">
    <location>
        <begin position="69"/>
        <end position="86"/>
    </location>
</feature>
<protein>
    <recommendedName>
        <fullName evidence="7">Steroid 5-alpha reductase C-terminal domain-containing protein</fullName>
    </recommendedName>
</protein>
<keyword evidence="3 5" id="KW-1133">Transmembrane helix</keyword>
<dbReference type="GO" id="GO:0004671">
    <property type="term" value="F:protein C-terminal S-isoprenylcysteine carboxyl O-methyltransferase activity"/>
    <property type="evidence" value="ECO:0007669"/>
    <property type="project" value="InterPro"/>
</dbReference>